<dbReference type="Proteomes" id="UP001157418">
    <property type="component" value="Unassembled WGS sequence"/>
</dbReference>
<protein>
    <submittedName>
        <fullName evidence="3">Uncharacterized protein</fullName>
    </submittedName>
</protein>
<dbReference type="AlphaFoldDB" id="A0AAU9LY87"/>
<evidence type="ECO:0000313" key="4">
    <source>
        <dbReference type="Proteomes" id="UP001157418"/>
    </source>
</evidence>
<keyword evidence="4" id="KW-1185">Reference proteome</keyword>
<reference evidence="3 4" key="1">
    <citation type="submission" date="2022-01" db="EMBL/GenBank/DDBJ databases">
        <authorList>
            <person name="Xiong W."/>
            <person name="Schranz E."/>
        </authorList>
    </citation>
    <scope>NUCLEOTIDE SEQUENCE [LARGE SCALE GENOMIC DNA]</scope>
</reference>
<gene>
    <name evidence="3" type="ORF">LVIROSA_LOCUS6420</name>
</gene>
<comment type="caution">
    <text evidence="3">The sequence shown here is derived from an EMBL/GenBank/DDBJ whole genome shotgun (WGS) entry which is preliminary data.</text>
</comment>
<evidence type="ECO:0000256" key="2">
    <source>
        <dbReference type="SAM" id="MobiDB-lite"/>
    </source>
</evidence>
<organism evidence="3 4">
    <name type="scientific">Lactuca virosa</name>
    <dbReference type="NCBI Taxonomy" id="75947"/>
    <lineage>
        <taxon>Eukaryota</taxon>
        <taxon>Viridiplantae</taxon>
        <taxon>Streptophyta</taxon>
        <taxon>Embryophyta</taxon>
        <taxon>Tracheophyta</taxon>
        <taxon>Spermatophyta</taxon>
        <taxon>Magnoliopsida</taxon>
        <taxon>eudicotyledons</taxon>
        <taxon>Gunneridae</taxon>
        <taxon>Pentapetalae</taxon>
        <taxon>asterids</taxon>
        <taxon>campanulids</taxon>
        <taxon>Asterales</taxon>
        <taxon>Asteraceae</taxon>
        <taxon>Cichorioideae</taxon>
        <taxon>Cichorieae</taxon>
        <taxon>Lactucinae</taxon>
        <taxon>Lactuca</taxon>
    </lineage>
</organism>
<sequence length="149" mass="16338">MDISGGGNSGNEVDGDEDGIHIDSEGRRWWLCRSPELINLEEKIIDLKTKIIDLKTKVVDLKTKVVDLKKKICRSKYENHRSEVENHRSEAKNRTSEAEIVDLELTGACVSDGGGSPVVVGVGGSPTARGGRGWWLVATSDNVCVLFKF</sequence>
<evidence type="ECO:0000313" key="3">
    <source>
        <dbReference type="EMBL" id="CAH1418850.1"/>
    </source>
</evidence>
<dbReference type="EMBL" id="CAKMRJ010000113">
    <property type="protein sequence ID" value="CAH1418850.1"/>
    <property type="molecule type" value="Genomic_DNA"/>
</dbReference>
<feature type="coiled-coil region" evidence="1">
    <location>
        <begin position="37"/>
        <end position="97"/>
    </location>
</feature>
<keyword evidence="1" id="KW-0175">Coiled coil</keyword>
<proteinExistence type="predicted"/>
<feature type="region of interest" description="Disordered" evidence="2">
    <location>
        <begin position="1"/>
        <end position="20"/>
    </location>
</feature>
<accession>A0AAU9LY87</accession>
<name>A0AAU9LY87_9ASTR</name>
<evidence type="ECO:0000256" key="1">
    <source>
        <dbReference type="SAM" id="Coils"/>
    </source>
</evidence>